<dbReference type="InterPro" id="IPR006001">
    <property type="entry name" value="Therm_gnt_kin"/>
</dbReference>
<evidence type="ECO:0000256" key="5">
    <source>
        <dbReference type="ARBA" id="ARBA00022741"/>
    </source>
</evidence>
<evidence type="ECO:0000256" key="1">
    <source>
        <dbReference type="ARBA" id="ARBA00004761"/>
    </source>
</evidence>
<keyword evidence="7 10" id="KW-0067">ATP-binding</keyword>
<evidence type="ECO:0000256" key="4">
    <source>
        <dbReference type="ARBA" id="ARBA00022679"/>
    </source>
</evidence>
<dbReference type="AlphaFoldDB" id="A0A840SL18"/>
<keyword evidence="4 10" id="KW-0808">Transferase</keyword>
<reference evidence="11 12" key="1">
    <citation type="submission" date="2020-08" db="EMBL/GenBank/DDBJ databases">
        <title>Genomic Encyclopedia of Type Strains, Phase IV (KMG-IV): sequencing the most valuable type-strain genomes for metagenomic binning, comparative biology and taxonomic classification.</title>
        <authorList>
            <person name="Goeker M."/>
        </authorList>
    </citation>
    <scope>NUCLEOTIDE SEQUENCE [LARGE SCALE GENOMIC DNA]</scope>
    <source>
        <strain evidence="11 12">DSM 101730</strain>
    </source>
</reference>
<dbReference type="SUPFAM" id="SSF52540">
    <property type="entry name" value="P-loop containing nucleoside triphosphate hydrolases"/>
    <property type="match status" value="1"/>
</dbReference>
<protein>
    <recommendedName>
        <fullName evidence="3 10">Gluconokinase</fullName>
        <ecNumber evidence="3 10">2.7.1.12</ecNumber>
    </recommendedName>
</protein>
<keyword evidence="5 10" id="KW-0547">Nucleotide-binding</keyword>
<dbReference type="CDD" id="cd02021">
    <property type="entry name" value="GntK"/>
    <property type="match status" value="1"/>
</dbReference>
<comment type="caution">
    <text evidence="11">The sequence shown here is derived from an EMBL/GenBank/DDBJ whole genome shotgun (WGS) entry which is preliminary data.</text>
</comment>
<evidence type="ECO:0000313" key="12">
    <source>
        <dbReference type="Proteomes" id="UP000549457"/>
    </source>
</evidence>
<dbReference type="InterPro" id="IPR027417">
    <property type="entry name" value="P-loop_NTPase"/>
</dbReference>
<keyword evidence="8" id="KW-0311">Gluconate utilization</keyword>
<sequence length="170" mass="17373">MSTPTPAIVVMGVSGCGKSAVGEALAAALGLPFREGDALHPPANVAKMAAGVPLDDDDRWPWLDKVAAALSAGGIVSCSALKRSYRDRLRTGAGRPVAFVFLSGSEALLTERMGARTGHFMPVSLLTSQLATLEDPTGEPATVTVDIDQPVADIVAAAITGLRDAGVVPP</sequence>
<dbReference type="RefSeq" id="WP_184148147.1">
    <property type="nucleotide sequence ID" value="NZ_JACHFM010000002.1"/>
</dbReference>
<evidence type="ECO:0000256" key="6">
    <source>
        <dbReference type="ARBA" id="ARBA00022777"/>
    </source>
</evidence>
<dbReference type="EMBL" id="JACHFM010000002">
    <property type="protein sequence ID" value="MBB5221674.1"/>
    <property type="molecule type" value="Genomic_DNA"/>
</dbReference>
<dbReference type="GO" id="GO:0005524">
    <property type="term" value="F:ATP binding"/>
    <property type="evidence" value="ECO:0007669"/>
    <property type="project" value="UniProtKB-KW"/>
</dbReference>
<keyword evidence="12" id="KW-1185">Reference proteome</keyword>
<comment type="catalytic activity">
    <reaction evidence="9 10">
        <text>D-gluconate + ATP = 6-phospho-D-gluconate + ADP + H(+)</text>
        <dbReference type="Rhea" id="RHEA:19433"/>
        <dbReference type="ChEBI" id="CHEBI:15378"/>
        <dbReference type="ChEBI" id="CHEBI:18391"/>
        <dbReference type="ChEBI" id="CHEBI:30616"/>
        <dbReference type="ChEBI" id="CHEBI:58759"/>
        <dbReference type="ChEBI" id="CHEBI:456216"/>
        <dbReference type="EC" id="2.7.1.12"/>
    </reaction>
</comment>
<dbReference type="EC" id="2.7.1.12" evidence="3 10"/>
<dbReference type="Gene3D" id="3.40.50.300">
    <property type="entry name" value="P-loop containing nucleotide triphosphate hydrolases"/>
    <property type="match status" value="1"/>
</dbReference>
<organism evidence="11 12">
    <name type="scientific">Amaricoccus macauensis</name>
    <dbReference type="NCBI Taxonomy" id="57001"/>
    <lineage>
        <taxon>Bacteria</taxon>
        <taxon>Pseudomonadati</taxon>
        <taxon>Pseudomonadota</taxon>
        <taxon>Alphaproteobacteria</taxon>
        <taxon>Rhodobacterales</taxon>
        <taxon>Paracoccaceae</taxon>
        <taxon>Amaricoccus</taxon>
    </lineage>
</organism>
<keyword evidence="6 10" id="KW-0418">Kinase</keyword>
<dbReference type="Proteomes" id="UP000549457">
    <property type="component" value="Unassembled WGS sequence"/>
</dbReference>
<dbReference type="PANTHER" id="PTHR43442">
    <property type="entry name" value="GLUCONOKINASE-RELATED"/>
    <property type="match status" value="1"/>
</dbReference>
<name>A0A840SL18_9RHOB</name>
<evidence type="ECO:0000313" key="11">
    <source>
        <dbReference type="EMBL" id="MBB5221674.1"/>
    </source>
</evidence>
<evidence type="ECO:0000256" key="7">
    <source>
        <dbReference type="ARBA" id="ARBA00022840"/>
    </source>
</evidence>
<evidence type="ECO:0000256" key="10">
    <source>
        <dbReference type="RuleBase" id="RU363066"/>
    </source>
</evidence>
<dbReference type="FunFam" id="3.40.50.300:FF:000522">
    <property type="entry name" value="Gluconokinase"/>
    <property type="match status" value="1"/>
</dbReference>
<evidence type="ECO:0000256" key="8">
    <source>
        <dbReference type="ARBA" id="ARBA00023064"/>
    </source>
</evidence>
<accession>A0A840SL18</accession>
<comment type="pathway">
    <text evidence="1">Carbohydrate acid metabolism.</text>
</comment>
<evidence type="ECO:0000256" key="9">
    <source>
        <dbReference type="ARBA" id="ARBA00048090"/>
    </source>
</evidence>
<evidence type="ECO:0000256" key="2">
    <source>
        <dbReference type="ARBA" id="ARBA00008420"/>
    </source>
</evidence>
<gene>
    <name evidence="11" type="ORF">HNP73_001610</name>
</gene>
<dbReference type="PANTHER" id="PTHR43442:SF3">
    <property type="entry name" value="GLUCONOKINASE-RELATED"/>
    <property type="match status" value="1"/>
</dbReference>
<proteinExistence type="inferred from homology"/>
<evidence type="ECO:0000256" key="3">
    <source>
        <dbReference type="ARBA" id="ARBA00012054"/>
    </source>
</evidence>
<dbReference type="GO" id="GO:0019521">
    <property type="term" value="P:D-gluconate metabolic process"/>
    <property type="evidence" value="ECO:0007669"/>
    <property type="project" value="UniProtKB-KW"/>
</dbReference>
<comment type="similarity">
    <text evidence="2 10">Belongs to the gluconokinase GntK/GntV family.</text>
</comment>
<dbReference type="GO" id="GO:0046316">
    <property type="term" value="F:gluconokinase activity"/>
    <property type="evidence" value="ECO:0007669"/>
    <property type="project" value="UniProtKB-EC"/>
</dbReference>
<dbReference type="NCBIfam" id="TIGR01313">
    <property type="entry name" value="therm_gnt_kin"/>
    <property type="match status" value="1"/>
</dbReference>
<dbReference type="GO" id="GO:0005737">
    <property type="term" value="C:cytoplasm"/>
    <property type="evidence" value="ECO:0007669"/>
    <property type="project" value="TreeGrafter"/>
</dbReference>